<dbReference type="RefSeq" id="WP_008591951.1">
    <property type="nucleotide sequence ID" value="NZ_AMPQ01000040.1"/>
</dbReference>
<reference evidence="5" key="2">
    <citation type="submission" date="2015-06" db="EMBL/GenBank/DDBJ databases">
        <title>Salimicrobium jeotgali MJ3, isolated from Myulchi jeot, a traditional Korean fermented seafood.</title>
        <authorList>
            <person name="Kim K.H."/>
            <person name="Jeon C.O."/>
            <person name="Jin H.M."/>
        </authorList>
    </citation>
    <scope>NUCLEOTIDE SEQUENCE [LARGE SCALE GENOMIC DNA]</scope>
    <source>
        <strain evidence="5">MJ3</strain>
    </source>
</reference>
<dbReference type="KEGG" id="sje:AAV35_004490"/>
<name>K2GK39_9BACI</name>
<sequence length="182" mass="21343">MFKKVYAVFIIEFIRFLLWVLFSHPDKKREKKDVNNSIEDLMKIAQQNLVKSQRLNQDLTKGMVSGPTKSIKKLINAFEKNRYLLEEDEQEFYLQVARVWAGGLFNSYYIALICSGIFLVTYLSTFFLHPYLSGWSTVIWMTILFFSAIIGIINALRIEGGIKWLLLLLNVFFFIIFIMIMS</sequence>
<dbReference type="KEGG" id="sje:AAV35_013805"/>
<accession>K2GK39</accession>
<dbReference type="eggNOG" id="ENOG502ZVWJ">
    <property type="taxonomic scope" value="Bacteria"/>
</dbReference>
<dbReference type="Proteomes" id="UP000092654">
    <property type="component" value="Plasmid pSJ52"/>
</dbReference>
<evidence type="ECO:0000313" key="5">
    <source>
        <dbReference type="Proteomes" id="UP000092654"/>
    </source>
</evidence>
<reference evidence="1" key="3">
    <citation type="submission" date="2016-11" db="EMBL/GenBank/DDBJ databases">
        <title>Salimicrobium jeotgali MJ3, isolated from Myulchi jeot, a traditional Korean fermented seafood.</title>
        <authorList>
            <person name="Kim K.H."/>
            <person name="Jeon C.O."/>
            <person name="Jin H.M."/>
        </authorList>
    </citation>
    <scope>NUCLEOTIDE SEQUENCE</scope>
    <source>
        <strain evidence="1 5">MJ3</strain>
        <plasmid evidence="5">psj52</plasmid>
        <plasmid evidence="2">pSJ52</plasmid>
    </source>
</reference>
<evidence type="ECO:0000313" key="3">
    <source>
        <dbReference type="EMBL" id="EKE30804.1"/>
    </source>
</evidence>
<reference evidence="3 4" key="1">
    <citation type="journal article" date="2012" name="J. Bacteriol.">
        <title>Draft Genome Sequence of Salimicrobium sp. Strain MJ3, Isolated from Myulchi-Jeot, Korean Fermented Seafood.</title>
        <authorList>
            <person name="Lee S.H."/>
            <person name="Jung J.Y."/>
            <person name="Jeon C.O."/>
        </authorList>
    </citation>
    <scope>NUCLEOTIDE SEQUENCE [LARGE SCALE GENOMIC DNA]</scope>
    <source>
        <strain evidence="3 4">MJ3</strain>
    </source>
</reference>
<proteinExistence type="predicted"/>
<geneLocation type="plasmid" evidence="5">
    <name>psj52</name>
</geneLocation>
<geneLocation type="plasmid" evidence="2">
    <name>pSJ52</name>
</geneLocation>
<dbReference type="Proteomes" id="UP000092654">
    <property type="component" value="Chromosome"/>
</dbReference>
<evidence type="ECO:0000313" key="4">
    <source>
        <dbReference type="Proteomes" id="UP000011746"/>
    </source>
</evidence>
<dbReference type="EMBL" id="CP011361">
    <property type="protein sequence ID" value="AKG04113.1"/>
    <property type="molecule type" value="Genomic_DNA"/>
</dbReference>
<dbReference type="OrthoDB" id="2969878at2"/>
<dbReference type="Proteomes" id="UP000011746">
    <property type="component" value="Unassembled WGS sequence"/>
</dbReference>
<dbReference type="EMBL" id="AMPQ01000040">
    <property type="protein sequence ID" value="EKE30804.1"/>
    <property type="molecule type" value="Genomic_DNA"/>
</dbReference>
<evidence type="ECO:0000313" key="2">
    <source>
        <dbReference type="EMBL" id="AKG05833.1"/>
    </source>
</evidence>
<keyword evidence="4" id="KW-1185">Reference proteome</keyword>
<protein>
    <submittedName>
        <fullName evidence="3">Uncharacterized protein</fullName>
    </submittedName>
</protein>
<keyword evidence="2" id="KW-0614">Plasmid</keyword>
<evidence type="ECO:0000313" key="1">
    <source>
        <dbReference type="EMBL" id="AKG04113.1"/>
    </source>
</evidence>
<gene>
    <name evidence="1" type="ORF">AAV35_004490</name>
    <name evidence="2" type="ORF">AAV35_013805</name>
    <name evidence="3" type="ORF">MJ3_11820</name>
</gene>
<organism evidence="3 4">
    <name type="scientific">Salimicrobium jeotgali</name>
    <dbReference type="NCBI Taxonomy" id="1230341"/>
    <lineage>
        <taxon>Bacteria</taxon>
        <taxon>Bacillati</taxon>
        <taxon>Bacillota</taxon>
        <taxon>Bacilli</taxon>
        <taxon>Bacillales</taxon>
        <taxon>Bacillaceae</taxon>
        <taxon>Salimicrobium</taxon>
    </lineage>
</organism>
<dbReference type="EMBL" id="CP011362">
    <property type="protein sequence ID" value="AKG05833.1"/>
    <property type="molecule type" value="Genomic_DNA"/>
</dbReference>
<dbReference type="AlphaFoldDB" id="K2GK39"/>